<name>A0AAD5UCG1_9FUNG</name>
<dbReference type="PANTHER" id="PTHR10137:SF0">
    <property type="entry name" value="V-TYPE PROTON ATPASE SUBUNIT C"/>
    <property type="match status" value="1"/>
</dbReference>
<protein>
    <recommendedName>
        <fullName evidence="6">V-type proton ATPase subunit C</fullName>
    </recommendedName>
</protein>
<dbReference type="GO" id="GO:0046961">
    <property type="term" value="F:proton-transporting ATPase activity, rotational mechanism"/>
    <property type="evidence" value="ECO:0007669"/>
    <property type="project" value="InterPro"/>
</dbReference>
<keyword evidence="8" id="KW-1185">Reference proteome</keyword>
<sequence>MSSQPATQWFISAPANPTKQDTIAKLKERLSKHDYAEIFPFNIPEFKVVGVNPDSLMVLSDELAKNDTVIEAAVVKIADSLKTLLNNDIEQWKQMLNVGDKNVALYLESFSWNTMKYRSDKTLKELADNILNEVNSIDAVMKTKLQAYGVTKATLQGLQRKTTGNLLVKSLNDIVKKEHFVLDSEYLITLVVAVPKNSMKEWVDQYETITDMVVPRSTVKIAEDDEYALFTVTLFQRIVDEFTAKAREKKFIVRDFKWNPELLSDEKKKYQEIVATEKEQWSKPKQERKVRDLLNKHYAYIDKSGGATEEVIDEALQTLIGDKDYSPVVLFALNPII</sequence>
<comment type="subunit">
    <text evidence="6">V-ATPase is a heteromultimeric enzyme composed of a peripheral catalytic V1 complex (components A to H) attached to an integral membrane V0 proton pore complex.</text>
</comment>
<evidence type="ECO:0000256" key="5">
    <source>
        <dbReference type="ARBA" id="ARBA00053565"/>
    </source>
</evidence>
<evidence type="ECO:0000256" key="1">
    <source>
        <dbReference type="ARBA" id="ARBA00006138"/>
    </source>
</evidence>
<evidence type="ECO:0000256" key="2">
    <source>
        <dbReference type="ARBA" id="ARBA00022448"/>
    </source>
</evidence>
<reference evidence="7" key="1">
    <citation type="submission" date="2020-05" db="EMBL/GenBank/DDBJ databases">
        <title>Phylogenomic resolution of chytrid fungi.</title>
        <authorList>
            <person name="Stajich J.E."/>
            <person name="Amses K."/>
            <person name="Simmons R."/>
            <person name="Seto K."/>
            <person name="Myers J."/>
            <person name="Bonds A."/>
            <person name="Quandt C.A."/>
            <person name="Barry K."/>
            <person name="Liu P."/>
            <person name="Grigoriev I."/>
            <person name="Longcore J.E."/>
            <person name="James T.Y."/>
        </authorList>
    </citation>
    <scope>NUCLEOTIDE SEQUENCE</scope>
    <source>
        <strain evidence="7">PLAUS21</strain>
    </source>
</reference>
<dbReference type="PANTHER" id="PTHR10137">
    <property type="entry name" value="V-TYPE PROTON ATPASE SUBUNIT C"/>
    <property type="match status" value="1"/>
</dbReference>
<gene>
    <name evidence="7" type="ORF">HK103_007201</name>
</gene>
<organism evidence="7 8">
    <name type="scientific">Boothiomyces macroporosus</name>
    <dbReference type="NCBI Taxonomy" id="261099"/>
    <lineage>
        <taxon>Eukaryota</taxon>
        <taxon>Fungi</taxon>
        <taxon>Fungi incertae sedis</taxon>
        <taxon>Chytridiomycota</taxon>
        <taxon>Chytridiomycota incertae sedis</taxon>
        <taxon>Chytridiomycetes</taxon>
        <taxon>Rhizophydiales</taxon>
        <taxon>Terramycetaceae</taxon>
        <taxon>Boothiomyces</taxon>
    </lineage>
</organism>
<dbReference type="Pfam" id="PF03223">
    <property type="entry name" value="V-ATPase_C"/>
    <property type="match status" value="1"/>
</dbReference>
<dbReference type="Gene3D" id="3.30.70.100">
    <property type="match status" value="1"/>
</dbReference>
<dbReference type="Proteomes" id="UP001210925">
    <property type="component" value="Unassembled WGS sequence"/>
</dbReference>
<proteinExistence type="inferred from homology"/>
<dbReference type="InterPro" id="IPR036132">
    <property type="entry name" value="Vac_ATP_synth_c_sf"/>
</dbReference>
<comment type="caution">
    <text evidence="7">The sequence shown here is derived from an EMBL/GenBank/DDBJ whole genome shotgun (WGS) entry which is preliminary data.</text>
</comment>
<evidence type="ECO:0000256" key="3">
    <source>
        <dbReference type="ARBA" id="ARBA00022781"/>
    </source>
</evidence>
<comment type="similarity">
    <text evidence="1 6">Belongs to the V-ATPase C subunit family.</text>
</comment>
<dbReference type="EMBL" id="JADGKB010000086">
    <property type="protein sequence ID" value="KAJ3254407.1"/>
    <property type="molecule type" value="Genomic_DNA"/>
</dbReference>
<dbReference type="GO" id="GO:0000221">
    <property type="term" value="C:vacuolar proton-transporting V-type ATPase, V1 domain"/>
    <property type="evidence" value="ECO:0007669"/>
    <property type="project" value="TreeGrafter"/>
</dbReference>
<evidence type="ECO:0000313" key="7">
    <source>
        <dbReference type="EMBL" id="KAJ3254407.1"/>
    </source>
</evidence>
<dbReference type="InterPro" id="IPR004907">
    <property type="entry name" value="ATPase_V1-cplx_csu"/>
</dbReference>
<keyword evidence="2 6" id="KW-0813">Transport</keyword>
<keyword evidence="3 6" id="KW-0375">Hydrogen ion transport</keyword>
<evidence type="ECO:0000256" key="6">
    <source>
        <dbReference type="RuleBase" id="RU364010"/>
    </source>
</evidence>
<evidence type="ECO:0000313" key="8">
    <source>
        <dbReference type="Proteomes" id="UP001210925"/>
    </source>
</evidence>
<comment type="function">
    <text evidence="5">Subunit of the V1 complex of vacuolar(H+)-ATPase (V-ATPase), a multisubunit enzyme composed of a peripheral complex (V1) that hydrolyzes ATP and a membrane integral complex (V0) that translocates protons. V-ATPase is responsible for acidifying and maintaining the pH of intracellular compartments. Subunit C is necessary for the assembly of the catalytic sector of the enzyme and is likely to have a specific function in its catalytic activity. Reversibly leaves the enzyme after glucose depletion, causing the catalytic subcomplex V1 to detach from the V0 section.</text>
</comment>
<evidence type="ECO:0000256" key="4">
    <source>
        <dbReference type="ARBA" id="ARBA00023065"/>
    </source>
</evidence>
<dbReference type="SUPFAM" id="SSF118203">
    <property type="entry name" value="Vacuolar ATP synthase subunit C"/>
    <property type="match status" value="1"/>
</dbReference>
<dbReference type="AlphaFoldDB" id="A0AAD5UCG1"/>
<dbReference type="FunFam" id="3.30.70.100:FF:000002">
    <property type="entry name" value="V-type proton ATPase subunit C"/>
    <property type="match status" value="1"/>
</dbReference>
<accession>A0AAD5UCG1</accession>
<comment type="function">
    <text evidence="6">Subunit of the V1 complex of vacuolar(H+)-ATPase (V-ATPase), a multisubunit enzyme composed of a peripheral complex (V1) that hydrolyzes ATP and a membrane integral complex (V0) that translocates protons. V-ATPase is responsible for acidifying and maintaining the pH of intracellular compartments and in some cell types, is targeted to the plasma membrane, where it is responsible for acidifying the extracellular environment. Subunit C is necessary for the assembly of the catalytic sector of the enzyme and is likely to have a specific function in its catalytic activity.</text>
</comment>
<dbReference type="CDD" id="cd14785">
    <property type="entry name" value="V-ATPase_C"/>
    <property type="match status" value="1"/>
</dbReference>
<keyword evidence="4 6" id="KW-0406">Ion transport</keyword>